<protein>
    <submittedName>
        <fullName evidence="9">Outer membrane protein, OMP85 family</fullName>
    </submittedName>
</protein>
<dbReference type="PATRIC" id="fig|59374.8.peg.2543"/>
<evidence type="ECO:0000256" key="1">
    <source>
        <dbReference type="ARBA" id="ARBA00004370"/>
    </source>
</evidence>
<gene>
    <name evidence="9" type="ordered locus">FSU_2654</name>
</gene>
<evidence type="ECO:0000256" key="7">
    <source>
        <dbReference type="ARBA" id="ARBA00023237"/>
    </source>
</evidence>
<dbReference type="PANTHER" id="PTHR12815">
    <property type="entry name" value="SORTING AND ASSEMBLY MACHINERY SAMM50 PROTEIN FAMILY MEMBER"/>
    <property type="match status" value="1"/>
</dbReference>
<dbReference type="KEGG" id="fsc:FSU_2654"/>
<name>D9S652_FIBSS</name>
<evidence type="ECO:0000313" key="10">
    <source>
        <dbReference type="Proteomes" id="UP000000517"/>
    </source>
</evidence>
<dbReference type="PIRSF" id="PIRSF006076">
    <property type="entry name" value="OM_assembly_OMP85"/>
    <property type="match status" value="1"/>
</dbReference>
<dbReference type="InterPro" id="IPR010827">
    <property type="entry name" value="BamA/TamA_POTRA"/>
</dbReference>
<dbReference type="HOGENOM" id="CLU_007664_3_0_0"/>
<sequence>MYFWAEIKINCFIGRSILRSRSLLFVLALVGMSNAQLLDMSQISDKYMVENKINKIRVEGTHHMDERSVLGRIGIRTGQSYSPSSLSEKVQNSVSTLYASGLFDDVTAWVDYVGDEGSYVDLVFKVKELPALDTAILDGCDEVSEDDLRLKIHMITGQVYSKAQLERTRQAMLDHYRSEGFLLAEVGYREEPVDEYQNKVTFVIREGSKVRIRGIDVKGNDHVPVEEIADHMLSKENQWWGGGEFKENVFEADRDTVLNVFRHFGYLDAELNDYHAEYLPDSTCLFYLGRMVPVGERLAPLYTQLNEALADSTNPLYKMAGKPTMEVSHYYRNMRKAGDKYPLTRRMPQVKDEEGAWKILNDIIRYESARKEWLGLVADRKWNNPKIDSLLKIKKRSAYESKLLVRYMIEDMIPALYKYDNIKTSSDIIVHIDVTEGRRYYMGGLHFTGNEVQSDAMLGYVFRLDSGAVFDQYLYEASRKALLDSYREDGYLFAQFDEERTFENDSIVNLAYRMNEGLPAQIHKVHVRGNTKTNEKVIRREVRLYPGDTYRQSALERSFRDIMQLNYFDMVVPDIKVVGEQEVDLDFAVQEKQAGTGQFSLGVSYSESDGFVGTASISIPNCCMGDGQQAALNLEYGADKKSATLSFTEPWFLDKPITLGASLSYSWWNMEDYDEHDITRYGGNIFVGKRLKWPDDYFYGQVGYGWLMNDQGPNIDNSYVVYTGIESAFNFRIQRDDKNLPQFPTEGSRYVLDLQWANKYFGSDFEFVKADLSIKWWFPLFRDRLAIALTNEYGVIFGDKLQHRTLYTMGGVLGYDGMLRGYASGSIGRNRLGRSYQYIGAELQLGLVPQTFYLLPFFFDAGNVFGERIDTEARIDKPRKNPLSEWDPTTLKKDIGFGFRVVVPMLGIIGFDFAWPLDPGENYNGTKSTTVGDMEFNFVIGQAF</sequence>
<dbReference type="GO" id="GO:0071709">
    <property type="term" value="P:membrane assembly"/>
    <property type="evidence" value="ECO:0007669"/>
    <property type="project" value="InterPro"/>
</dbReference>
<dbReference type="InterPro" id="IPR039910">
    <property type="entry name" value="D15-like"/>
</dbReference>
<dbReference type="Proteomes" id="UP000000517">
    <property type="component" value="Chromosome"/>
</dbReference>
<feature type="domain" description="POTRA" evidence="8">
    <location>
        <begin position="51"/>
        <end position="129"/>
    </location>
</feature>
<comment type="subcellular location">
    <subcellularLocation>
        <location evidence="1">Membrane</location>
    </subcellularLocation>
</comment>
<keyword evidence="4" id="KW-0732">Signal</keyword>
<evidence type="ECO:0000256" key="4">
    <source>
        <dbReference type="ARBA" id="ARBA00022729"/>
    </source>
</evidence>
<dbReference type="InterPro" id="IPR023707">
    <property type="entry name" value="OM_assembly_BamA"/>
</dbReference>
<dbReference type="GO" id="GO:0019867">
    <property type="term" value="C:outer membrane"/>
    <property type="evidence" value="ECO:0007669"/>
    <property type="project" value="InterPro"/>
</dbReference>
<dbReference type="STRING" id="59374.FSU_2654"/>
<dbReference type="Gene3D" id="3.10.20.310">
    <property type="entry name" value="membrane protein fhac"/>
    <property type="match status" value="5"/>
</dbReference>
<organism evidence="9 10">
    <name type="scientific">Fibrobacter succinogenes (strain ATCC 19169 / S85)</name>
    <dbReference type="NCBI Taxonomy" id="59374"/>
    <lineage>
        <taxon>Bacteria</taxon>
        <taxon>Pseudomonadati</taxon>
        <taxon>Fibrobacterota</taxon>
        <taxon>Fibrobacteria</taxon>
        <taxon>Fibrobacterales</taxon>
        <taxon>Fibrobacteraceae</taxon>
        <taxon>Fibrobacter</taxon>
    </lineage>
</organism>
<evidence type="ECO:0000256" key="2">
    <source>
        <dbReference type="ARBA" id="ARBA00022452"/>
    </source>
</evidence>
<evidence type="ECO:0000256" key="6">
    <source>
        <dbReference type="ARBA" id="ARBA00023136"/>
    </source>
</evidence>
<keyword evidence="2" id="KW-1134">Transmembrane beta strand</keyword>
<dbReference type="PROSITE" id="PS51779">
    <property type="entry name" value="POTRA"/>
    <property type="match status" value="1"/>
</dbReference>
<dbReference type="Pfam" id="PF07244">
    <property type="entry name" value="POTRA"/>
    <property type="match status" value="4"/>
</dbReference>
<keyword evidence="7" id="KW-0998">Cell outer membrane</keyword>
<evidence type="ECO:0000256" key="3">
    <source>
        <dbReference type="ARBA" id="ARBA00022692"/>
    </source>
</evidence>
<dbReference type="AlphaFoldDB" id="D9S652"/>
<keyword evidence="6" id="KW-0472">Membrane</keyword>
<keyword evidence="5" id="KW-0677">Repeat</keyword>
<dbReference type="PANTHER" id="PTHR12815:SF47">
    <property type="entry name" value="TRANSLOCATION AND ASSEMBLY MODULE SUBUNIT TAMA"/>
    <property type="match status" value="1"/>
</dbReference>
<dbReference type="EMBL" id="CP002158">
    <property type="protein sequence ID" value="ADL25480.1"/>
    <property type="molecule type" value="Genomic_DNA"/>
</dbReference>
<proteinExistence type="predicted"/>
<dbReference type="Gene3D" id="2.40.160.50">
    <property type="entry name" value="membrane protein fhac: a member of the omp85/tpsb transporter family"/>
    <property type="match status" value="1"/>
</dbReference>
<keyword evidence="3" id="KW-0812">Transmembrane</keyword>
<dbReference type="eggNOG" id="COG4775">
    <property type="taxonomic scope" value="Bacteria"/>
</dbReference>
<reference evidence="10" key="1">
    <citation type="submission" date="2010-08" db="EMBL/GenBank/DDBJ databases">
        <title>Complete sequence of Fibrobacter succinogenes subsp. succinogenes S85.</title>
        <authorList>
            <person name="Durkin A.S."/>
            <person name="Nelson K.E."/>
            <person name="Morrison M."/>
            <person name="Forsberg C.W."/>
            <person name="Wilson D.B."/>
            <person name="Russell J.B."/>
            <person name="Cann I.K.O."/>
            <person name="Mackie R.I."/>
            <person name="White B.A."/>
        </authorList>
    </citation>
    <scope>NUCLEOTIDE SEQUENCE [LARGE SCALE GENOMIC DNA]</scope>
    <source>
        <strain evidence="10">ATCC 19169 / S85</strain>
    </source>
</reference>
<dbReference type="Pfam" id="PF01103">
    <property type="entry name" value="Omp85"/>
    <property type="match status" value="1"/>
</dbReference>
<evidence type="ECO:0000259" key="8">
    <source>
        <dbReference type="PROSITE" id="PS51779"/>
    </source>
</evidence>
<evidence type="ECO:0000313" key="9">
    <source>
        <dbReference type="EMBL" id="ADL25480.1"/>
    </source>
</evidence>
<evidence type="ECO:0000256" key="5">
    <source>
        <dbReference type="ARBA" id="ARBA00022737"/>
    </source>
</evidence>
<dbReference type="InterPro" id="IPR000184">
    <property type="entry name" value="Bac_surfAg_D15"/>
</dbReference>
<dbReference type="InterPro" id="IPR034746">
    <property type="entry name" value="POTRA"/>
</dbReference>
<accession>D9S652</accession>